<dbReference type="AlphaFoldDB" id="A0A1M5L809"/>
<keyword evidence="3" id="KW-1185">Reference proteome</keyword>
<feature type="transmembrane region" description="Helical" evidence="1">
    <location>
        <begin position="63"/>
        <end position="83"/>
    </location>
</feature>
<keyword evidence="1" id="KW-1133">Transmembrane helix</keyword>
<evidence type="ECO:0000313" key="2">
    <source>
        <dbReference type="EMBL" id="SHG60889.1"/>
    </source>
</evidence>
<gene>
    <name evidence="2" type="ORF">SAMN04488044_1182</name>
</gene>
<protein>
    <submittedName>
        <fullName evidence="2">Uncharacterized protein</fullName>
    </submittedName>
</protein>
<organism evidence="2 3">
    <name type="scientific">Cognatishimia maritima</name>
    <dbReference type="NCBI Taxonomy" id="870908"/>
    <lineage>
        <taxon>Bacteria</taxon>
        <taxon>Pseudomonadati</taxon>
        <taxon>Pseudomonadota</taxon>
        <taxon>Alphaproteobacteria</taxon>
        <taxon>Rhodobacterales</taxon>
        <taxon>Paracoccaceae</taxon>
        <taxon>Cognatishimia</taxon>
    </lineage>
</organism>
<accession>A0A1M5L809</accession>
<feature type="transmembrane region" description="Helical" evidence="1">
    <location>
        <begin position="37"/>
        <end position="56"/>
    </location>
</feature>
<evidence type="ECO:0000256" key="1">
    <source>
        <dbReference type="SAM" id="Phobius"/>
    </source>
</evidence>
<dbReference type="STRING" id="870908.SAMN04488044_1182"/>
<reference evidence="3" key="1">
    <citation type="submission" date="2016-11" db="EMBL/GenBank/DDBJ databases">
        <authorList>
            <person name="Varghese N."/>
            <person name="Submissions S."/>
        </authorList>
    </citation>
    <scope>NUCLEOTIDE SEQUENCE [LARGE SCALE GENOMIC DNA]</scope>
    <source>
        <strain evidence="3">DSM 28223</strain>
    </source>
</reference>
<keyword evidence="1" id="KW-0472">Membrane</keyword>
<feature type="transmembrane region" description="Helical" evidence="1">
    <location>
        <begin position="103"/>
        <end position="124"/>
    </location>
</feature>
<dbReference type="EMBL" id="FQWM01000001">
    <property type="protein sequence ID" value="SHG60889.1"/>
    <property type="molecule type" value="Genomic_DNA"/>
</dbReference>
<keyword evidence="1" id="KW-0812">Transmembrane</keyword>
<evidence type="ECO:0000313" key="3">
    <source>
        <dbReference type="Proteomes" id="UP000184211"/>
    </source>
</evidence>
<name>A0A1M5L809_9RHOB</name>
<proteinExistence type="predicted"/>
<dbReference type="RefSeq" id="WP_072791521.1">
    <property type="nucleotide sequence ID" value="NZ_FQWM01000001.1"/>
</dbReference>
<sequence length="131" mass="14004">MSYVIAIAVAFFAAFVAGLLALPEALGAHPWWSAKVLWTGGSVGVVVGILTAWRVSSRRKYQTVALIGLVVATIAAFATARYGQAQFAATYAEDAFAGKLWFFGWHSTCAFAMATLSLLGWIIADTLRSRA</sequence>
<dbReference type="OrthoDB" id="7857583at2"/>
<dbReference type="Proteomes" id="UP000184211">
    <property type="component" value="Unassembled WGS sequence"/>
</dbReference>